<organism evidence="1 2">
    <name type="scientific">Legionella donaldsonii</name>
    <dbReference type="NCBI Taxonomy" id="45060"/>
    <lineage>
        <taxon>Bacteria</taxon>
        <taxon>Pseudomonadati</taxon>
        <taxon>Pseudomonadota</taxon>
        <taxon>Gammaproteobacteria</taxon>
        <taxon>Legionellales</taxon>
        <taxon>Legionellaceae</taxon>
        <taxon>Legionella</taxon>
    </lineage>
</organism>
<name>A0A378J091_9GAMM</name>
<dbReference type="Gene3D" id="2.40.10.10">
    <property type="entry name" value="Trypsin-like serine proteases"/>
    <property type="match status" value="2"/>
</dbReference>
<dbReference type="InterPro" id="IPR009003">
    <property type="entry name" value="Peptidase_S1_PA"/>
</dbReference>
<dbReference type="Proteomes" id="UP000254677">
    <property type="component" value="Unassembled WGS sequence"/>
</dbReference>
<protein>
    <recommendedName>
        <fullName evidence="3">V8-like Glu-specific endopeptidase</fullName>
    </recommendedName>
</protein>
<dbReference type="InterPro" id="IPR043504">
    <property type="entry name" value="Peptidase_S1_PA_chymotrypsin"/>
</dbReference>
<proteinExistence type="predicted"/>
<evidence type="ECO:0000313" key="1">
    <source>
        <dbReference type="EMBL" id="STX41132.1"/>
    </source>
</evidence>
<keyword evidence="2" id="KW-1185">Reference proteome</keyword>
<reference evidence="1 2" key="1">
    <citation type="submission" date="2018-06" db="EMBL/GenBank/DDBJ databases">
        <authorList>
            <consortium name="Pathogen Informatics"/>
            <person name="Doyle S."/>
        </authorList>
    </citation>
    <scope>NUCLEOTIDE SEQUENCE [LARGE SCALE GENOMIC DNA]</scope>
    <source>
        <strain evidence="1 2">NCTC13292</strain>
    </source>
</reference>
<accession>A0A378J091</accession>
<sequence>MVINVNPFSAASLFIDLSFDGAHLASATSFLVKRNNTFFVLTNRHNVTGRDQNTREPLDKKSAGIPNMLTIHFNSADKQGEYIGCVYPLFEDFPVWYEHPILREKGDFVALKPPIDEAISLSPYYDLDKWDNDILFQPGCRLNIIGFPYGRASTNNLGIWITGFLASDLDVDIDGQPKFYIDARTRTGQSGSPVVFFRHNETISLKNGSRTSASCTYLMGIYSGRIGKDSDIGIVWKLKALRELIDSIPID</sequence>
<gene>
    <name evidence="1" type="ORF">NCTC13292_00739</name>
</gene>
<dbReference type="OrthoDB" id="7191282at2"/>
<dbReference type="AlphaFoldDB" id="A0A378J091"/>
<dbReference type="RefSeq" id="WP_115220547.1">
    <property type="nucleotide sequence ID" value="NZ_UGOA01000001.1"/>
</dbReference>
<dbReference type="EMBL" id="UGOA01000001">
    <property type="protein sequence ID" value="STX41132.1"/>
    <property type="molecule type" value="Genomic_DNA"/>
</dbReference>
<dbReference type="SUPFAM" id="SSF50494">
    <property type="entry name" value="Trypsin-like serine proteases"/>
    <property type="match status" value="1"/>
</dbReference>
<evidence type="ECO:0008006" key="3">
    <source>
        <dbReference type="Google" id="ProtNLM"/>
    </source>
</evidence>
<evidence type="ECO:0000313" key="2">
    <source>
        <dbReference type="Proteomes" id="UP000254677"/>
    </source>
</evidence>